<protein>
    <submittedName>
        <fullName evidence="1">Uncharacterized protein</fullName>
    </submittedName>
</protein>
<sequence length="186" mass="20456">MTSSPNIHNAGVFPEMNSAFFPVYSGSKRNDVAHLDEMAVLYRYHKEIRNSFMHSGGRASKFAEDAWSNASGLTRADVGGRRNPIVTQVAEGQRITCSMEQASDLAAVIIRLIHSIDAELSSSAYAERYFLHAWNSWSELAKYKALPSDPIQRDRRIAKICRKVGFVAPADPAAVITLGRSAGLVT</sequence>
<evidence type="ECO:0000313" key="1">
    <source>
        <dbReference type="EMBL" id="XDQ49233.1"/>
    </source>
</evidence>
<reference evidence="1" key="1">
    <citation type="submission" date="2024-07" db="EMBL/GenBank/DDBJ databases">
        <authorList>
            <person name="Yu S.T."/>
        </authorList>
    </citation>
    <scope>NUCLEOTIDE SEQUENCE</scope>
    <source>
        <strain evidence="1">R39</strain>
    </source>
</reference>
<dbReference type="AlphaFoldDB" id="A0AB39R3U8"/>
<gene>
    <name evidence="1" type="ORF">AB5J52_47150</name>
</gene>
<dbReference type="EMBL" id="CP163441">
    <property type="protein sequence ID" value="XDQ49233.1"/>
    <property type="molecule type" value="Genomic_DNA"/>
</dbReference>
<dbReference type="RefSeq" id="WP_369227887.1">
    <property type="nucleotide sequence ID" value="NZ_CP163441.1"/>
</dbReference>
<name>A0AB39R3U8_9ACTN</name>
<organism evidence="1">
    <name type="scientific">Streptomyces sp. R39</name>
    <dbReference type="NCBI Taxonomy" id="3238631"/>
    <lineage>
        <taxon>Bacteria</taxon>
        <taxon>Bacillati</taxon>
        <taxon>Actinomycetota</taxon>
        <taxon>Actinomycetes</taxon>
        <taxon>Kitasatosporales</taxon>
        <taxon>Streptomycetaceae</taxon>
        <taxon>Streptomyces</taxon>
    </lineage>
</organism>
<proteinExistence type="predicted"/>
<accession>A0AB39R3U8</accession>